<gene>
    <name evidence="16" type="primary">tynA</name>
    <name evidence="16" type="ORF">A6M13_03805</name>
</gene>
<keyword evidence="17" id="KW-1185">Reference proteome</keyword>
<evidence type="ECO:0000259" key="15">
    <source>
        <dbReference type="Pfam" id="PF21994"/>
    </source>
</evidence>
<comment type="caution">
    <text evidence="16">The sequence shown here is derived from an EMBL/GenBank/DDBJ whole genome shotgun (WGS) entry which is preliminary data.</text>
</comment>
<dbReference type="InterPro" id="IPR000269">
    <property type="entry name" value="Cu_amine_oxidase"/>
</dbReference>
<dbReference type="GO" id="GO:0048038">
    <property type="term" value="F:quinone binding"/>
    <property type="evidence" value="ECO:0007669"/>
    <property type="project" value="InterPro"/>
</dbReference>
<keyword evidence="6 11" id="KW-0560">Oxidoreductase</keyword>
<comment type="PTM">
    <text evidence="10 11">Topaquinone (TPQ) is generated by copper-dependent autoxidation of a specific tyrosyl residue.</text>
</comment>
<feature type="compositionally biased region" description="Low complexity" evidence="12">
    <location>
        <begin position="644"/>
        <end position="662"/>
    </location>
</feature>
<dbReference type="FunFam" id="2.70.98.20:FF:000001">
    <property type="entry name" value="Amine oxidase"/>
    <property type="match status" value="1"/>
</dbReference>
<dbReference type="Pfam" id="PF02728">
    <property type="entry name" value="Cu_amine_oxidN3"/>
    <property type="match status" value="1"/>
</dbReference>
<evidence type="ECO:0000313" key="16">
    <source>
        <dbReference type="EMBL" id="OCS84711.1"/>
    </source>
</evidence>
<dbReference type="STRING" id="33978.A6M13_03805"/>
<evidence type="ECO:0000256" key="9">
    <source>
        <dbReference type="PIRSR" id="PIRSR600269-50"/>
    </source>
</evidence>
<dbReference type="InterPro" id="IPR049948">
    <property type="entry name" value="Cu_Am_ox_TPQ-bd"/>
</dbReference>
<comment type="similarity">
    <text evidence="2 11">Belongs to the copper/topaquinone oxidase family.</text>
</comment>
<dbReference type="Proteomes" id="UP000093199">
    <property type="component" value="Unassembled WGS sequence"/>
</dbReference>
<dbReference type="InterPro" id="IPR015802">
    <property type="entry name" value="Cu_amine_oxidase_N3"/>
</dbReference>
<dbReference type="Pfam" id="PF01179">
    <property type="entry name" value="Cu_amine_oxid"/>
    <property type="match status" value="1"/>
</dbReference>
<dbReference type="InterPro" id="IPR049947">
    <property type="entry name" value="Cu_Am_Ox_Cu-bd"/>
</dbReference>
<feature type="domain" description="Copper amine oxidase N3-terminal" evidence="14">
    <location>
        <begin position="105"/>
        <end position="199"/>
    </location>
</feature>
<dbReference type="PROSITE" id="PS01164">
    <property type="entry name" value="COPPER_AMINE_OXID_1"/>
    <property type="match status" value="1"/>
</dbReference>
<dbReference type="Pfam" id="PF21994">
    <property type="entry name" value="AGAO-like_N2"/>
    <property type="match status" value="1"/>
</dbReference>
<dbReference type="NCBIfam" id="NF008559">
    <property type="entry name" value="PRK11504.1"/>
    <property type="match status" value="1"/>
</dbReference>
<reference evidence="16 17" key="1">
    <citation type="submission" date="2016-07" db="EMBL/GenBank/DDBJ databases">
        <title>Caryophanon tenue genome sequencing.</title>
        <authorList>
            <person name="Verma A."/>
            <person name="Pal Y."/>
            <person name="Krishnamurthi S."/>
        </authorList>
    </citation>
    <scope>NUCLEOTIDE SEQUENCE [LARGE SCALE GENOMIC DNA]</scope>
    <source>
        <strain evidence="16 17">DSM 14152</strain>
    </source>
</reference>
<comment type="subunit">
    <text evidence="3">Homodimer.</text>
</comment>
<evidence type="ECO:0000256" key="10">
    <source>
        <dbReference type="PIRSR" id="PIRSR600269-51"/>
    </source>
</evidence>
<dbReference type="EC" id="1.4.3.-" evidence="11"/>
<feature type="region of interest" description="Disordered" evidence="12">
    <location>
        <begin position="634"/>
        <end position="662"/>
    </location>
</feature>
<dbReference type="RefSeq" id="WP_066546020.1">
    <property type="nucleotide sequence ID" value="NZ_MASJ01000023.1"/>
</dbReference>
<evidence type="ECO:0000256" key="2">
    <source>
        <dbReference type="ARBA" id="ARBA00007983"/>
    </source>
</evidence>
<dbReference type="PANTHER" id="PTHR10638:SF41">
    <property type="entry name" value="AMINE OXIDASE"/>
    <property type="match status" value="1"/>
</dbReference>
<feature type="domain" description="AGAO-like N2" evidence="15">
    <location>
        <begin position="19"/>
        <end position="94"/>
    </location>
</feature>
<feature type="active site" description="Proton acceptor" evidence="9">
    <location>
        <position position="304"/>
    </location>
</feature>
<dbReference type="OrthoDB" id="9772590at2"/>
<comment type="cofactor">
    <cofactor evidence="11">
        <name>Cu cation</name>
        <dbReference type="ChEBI" id="CHEBI:23378"/>
    </cofactor>
    <text evidence="11">Contains 1 topaquinone per subunit.</text>
</comment>
<dbReference type="SUPFAM" id="SSF49998">
    <property type="entry name" value="Amine oxidase catalytic domain"/>
    <property type="match status" value="1"/>
</dbReference>
<evidence type="ECO:0000259" key="13">
    <source>
        <dbReference type="Pfam" id="PF01179"/>
    </source>
</evidence>
<sequence length="662" mass="74964">MVNIQEQKTSVIHPLSPLTVEEVEQAVAILKATHPLHDAFRFPTITLHEPSKEVVLNFQEGDAIEREVFITLLDNKELTTYEAVVSITQQQVLSFTEIPDVQPGIMLDEFLECEDLVKAHPDFQAALKKRGIASADLIMVDPWSAGYFDIPEHEGKRIARAICWEKKFADDNGYAYPLTGIVVYVDLNNMEVERVEDYGVRDMPTTDANYYPETSDSITFRDDLKPLDIIQPEGPSFTVEGNLIKWQKWSFRYGFTPREGLVLYTISYNDKGVDRPILYRGALSEMVVPYGDASFAHNTQNAFDAGEYGMGQLANSLELGCDCLGHIHYFDAVMSDGLGNPRTIKNAICLHEEDFGIGWKHTDWRTNHMEVRRSRRLVISFFCTVGNYDYGFYWSFYQDGTIQVEVKLTGMLNTGTFDETGTSKYGTQIAPGLNAVHHQHFFNFRLDTMLDGVKNSVVETETHAEPEGPNNPHSNAFYPVSRTFETEQQAIRQLDLATQRTWKIINKNAKNFVNQPVGYKIMPGENCLPFAHDSASVMKRAGFIKNHLYVTPFDRDEMYATGKYPNQHKGGDGLPKYAAADRPIDDEDIVVWYTMGHHHLTRTEDWPVMPTAYIDFKLKPVGFFDRNPALDVPRPSQKHGCSVSNTTEQSNCSSTSSTCSQD</sequence>
<evidence type="ECO:0000256" key="8">
    <source>
        <dbReference type="ARBA" id="ARBA00023157"/>
    </source>
</evidence>
<dbReference type="PROSITE" id="PS01165">
    <property type="entry name" value="COPPER_AMINE_OXID_2"/>
    <property type="match status" value="1"/>
</dbReference>
<keyword evidence="4 11" id="KW-0479">Metal-binding</keyword>
<evidence type="ECO:0000256" key="4">
    <source>
        <dbReference type="ARBA" id="ARBA00022723"/>
    </source>
</evidence>
<proteinExistence type="inferred from homology"/>
<dbReference type="SUPFAM" id="SSF54416">
    <property type="entry name" value="Amine oxidase N-terminal region"/>
    <property type="match status" value="2"/>
</dbReference>
<keyword evidence="8" id="KW-1015">Disulfide bond</keyword>
<dbReference type="EMBL" id="MASJ01000023">
    <property type="protein sequence ID" value="OCS84711.1"/>
    <property type="molecule type" value="Genomic_DNA"/>
</dbReference>
<feature type="active site" description="Schiff-base intermediate with substrate; via topaquinone" evidence="9">
    <location>
        <position position="388"/>
    </location>
</feature>
<evidence type="ECO:0000259" key="14">
    <source>
        <dbReference type="Pfam" id="PF02728"/>
    </source>
</evidence>
<evidence type="ECO:0000256" key="6">
    <source>
        <dbReference type="ARBA" id="ARBA00023002"/>
    </source>
</evidence>
<evidence type="ECO:0000313" key="17">
    <source>
        <dbReference type="Proteomes" id="UP000093199"/>
    </source>
</evidence>
<feature type="domain" description="Copper amine oxidase catalytic" evidence="13">
    <location>
        <begin position="228"/>
        <end position="630"/>
    </location>
</feature>
<dbReference type="InterPro" id="IPR054157">
    <property type="entry name" value="AGAO-like_N2"/>
</dbReference>
<evidence type="ECO:0000256" key="7">
    <source>
        <dbReference type="ARBA" id="ARBA00023008"/>
    </source>
</evidence>
<dbReference type="Gene3D" id="2.70.98.20">
    <property type="entry name" value="Copper amine oxidase, catalytic domain"/>
    <property type="match status" value="1"/>
</dbReference>
<evidence type="ECO:0000256" key="5">
    <source>
        <dbReference type="ARBA" id="ARBA00022772"/>
    </source>
</evidence>
<dbReference type="InterPro" id="IPR016182">
    <property type="entry name" value="Cu_amine_oxidase_N-reg"/>
</dbReference>
<dbReference type="PANTHER" id="PTHR10638">
    <property type="entry name" value="COPPER AMINE OXIDASE"/>
    <property type="match status" value="1"/>
</dbReference>
<keyword evidence="5 9" id="KW-0801">TPQ</keyword>
<keyword evidence="7 11" id="KW-0186">Copper</keyword>
<dbReference type="InterPro" id="IPR036460">
    <property type="entry name" value="Cu_amine_oxidase_C_sf"/>
</dbReference>
<evidence type="ECO:0000256" key="12">
    <source>
        <dbReference type="SAM" id="MobiDB-lite"/>
    </source>
</evidence>
<protein>
    <recommendedName>
        <fullName evidence="11">Amine oxidase</fullName>
        <ecNumber evidence="11">1.4.3.-</ecNumber>
    </recommendedName>
</protein>
<feature type="modified residue" description="2',4',5'-topaquinone" evidence="10">
    <location>
        <position position="388"/>
    </location>
</feature>
<accession>A0A1C0YC37</accession>
<name>A0A1C0YC37_9BACL</name>
<dbReference type="InterPro" id="IPR015798">
    <property type="entry name" value="Cu_amine_oxidase_C"/>
</dbReference>
<dbReference type="GO" id="GO:0009308">
    <property type="term" value="P:amine metabolic process"/>
    <property type="evidence" value="ECO:0007669"/>
    <property type="project" value="UniProtKB-UniRule"/>
</dbReference>
<dbReference type="GO" id="GO:0005507">
    <property type="term" value="F:copper ion binding"/>
    <property type="evidence" value="ECO:0007669"/>
    <property type="project" value="InterPro"/>
</dbReference>
<dbReference type="GO" id="GO:0008131">
    <property type="term" value="F:primary methylamine oxidase activity"/>
    <property type="evidence" value="ECO:0007669"/>
    <property type="project" value="InterPro"/>
</dbReference>
<organism evidence="16 17">
    <name type="scientific">Caryophanon tenue</name>
    <dbReference type="NCBI Taxonomy" id="33978"/>
    <lineage>
        <taxon>Bacteria</taxon>
        <taxon>Bacillati</taxon>
        <taxon>Bacillota</taxon>
        <taxon>Bacilli</taxon>
        <taxon>Bacillales</taxon>
        <taxon>Caryophanaceae</taxon>
        <taxon>Caryophanon</taxon>
    </lineage>
</organism>
<evidence type="ECO:0000256" key="11">
    <source>
        <dbReference type="RuleBase" id="RU000672"/>
    </source>
</evidence>
<evidence type="ECO:0000256" key="1">
    <source>
        <dbReference type="ARBA" id="ARBA00001935"/>
    </source>
</evidence>
<dbReference type="AlphaFoldDB" id="A0A1C0YC37"/>
<dbReference type="Gene3D" id="3.10.450.40">
    <property type="match status" value="2"/>
</dbReference>
<evidence type="ECO:0000256" key="3">
    <source>
        <dbReference type="ARBA" id="ARBA00011738"/>
    </source>
</evidence>
<comment type="cofactor">
    <cofactor evidence="1">
        <name>Cu cation</name>
        <dbReference type="ChEBI" id="CHEBI:23378"/>
    </cofactor>
</comment>